<dbReference type="Gene3D" id="3.10.590.10">
    <property type="entry name" value="ph1033 like domains"/>
    <property type="match status" value="1"/>
</dbReference>
<dbReference type="EMBL" id="QDKL01000003">
    <property type="protein sequence ID" value="RZF20839.1"/>
    <property type="molecule type" value="Genomic_DNA"/>
</dbReference>
<dbReference type="InterPro" id="IPR015947">
    <property type="entry name" value="PUA-like_sf"/>
</dbReference>
<dbReference type="Proteomes" id="UP000443582">
    <property type="component" value="Unassembled WGS sequence"/>
</dbReference>
<feature type="domain" description="EVE" evidence="1">
    <location>
        <begin position="2"/>
        <end position="150"/>
    </location>
</feature>
<evidence type="ECO:0000313" key="3">
    <source>
        <dbReference type="Proteomes" id="UP000443582"/>
    </source>
</evidence>
<name>A0ABY0IE79_9BACT</name>
<dbReference type="SUPFAM" id="SSF88697">
    <property type="entry name" value="PUA domain-like"/>
    <property type="match status" value="1"/>
</dbReference>
<dbReference type="PANTHER" id="PTHR14087:SF7">
    <property type="entry name" value="THYMOCYTE NUCLEAR PROTEIN 1"/>
    <property type="match status" value="1"/>
</dbReference>
<dbReference type="InterPro" id="IPR052181">
    <property type="entry name" value="5hmC_binding"/>
</dbReference>
<sequence>MQYWLFKSEPDAFSIDDLAKRPKQTESWDGVRNYQARNFMRDEIKMGDKVFFYHSSCKEPAIVGIAEVVKESHPDKTQFDKNSKYYDPKATKEEPRWFLVDIKFEEKFEKQLSLKEMKADKRYDEMPLVKKGSRLSIMPIPKKIATLILKDVKN</sequence>
<evidence type="ECO:0000313" key="2">
    <source>
        <dbReference type="EMBL" id="RZF20839.1"/>
    </source>
</evidence>
<evidence type="ECO:0000259" key="1">
    <source>
        <dbReference type="Pfam" id="PF01878"/>
    </source>
</evidence>
<accession>A0ABY0IE79</accession>
<comment type="caution">
    <text evidence="2">The sequence shown here is derived from an EMBL/GenBank/DDBJ whole genome shotgun (WGS) entry which is preliminary data.</text>
</comment>
<organism evidence="2 3">
    <name type="scientific">Halobacteriovorax vibrionivorans</name>
    <dbReference type="NCBI Taxonomy" id="2152716"/>
    <lineage>
        <taxon>Bacteria</taxon>
        <taxon>Pseudomonadati</taxon>
        <taxon>Bdellovibrionota</taxon>
        <taxon>Bacteriovoracia</taxon>
        <taxon>Bacteriovoracales</taxon>
        <taxon>Halobacteriovoraceae</taxon>
        <taxon>Halobacteriovorax</taxon>
    </lineage>
</organism>
<protein>
    <submittedName>
        <fullName evidence="2">EVE domain-containing protein</fullName>
    </submittedName>
</protein>
<dbReference type="InterPro" id="IPR002740">
    <property type="entry name" value="EVE_domain"/>
</dbReference>
<dbReference type="RefSeq" id="WP_115363048.1">
    <property type="nucleotide sequence ID" value="NZ_QDKL01000003.1"/>
</dbReference>
<dbReference type="InterPro" id="IPR047197">
    <property type="entry name" value="THYN1-like_EVE"/>
</dbReference>
<dbReference type="PANTHER" id="PTHR14087">
    <property type="entry name" value="THYMOCYTE NUCLEAR PROTEIN 1"/>
    <property type="match status" value="1"/>
</dbReference>
<dbReference type="CDD" id="cd21133">
    <property type="entry name" value="EVE"/>
    <property type="match status" value="1"/>
</dbReference>
<reference evidence="3" key="1">
    <citation type="journal article" date="2019" name="Int. J. Syst. Evol. Microbiol.">
        <title>Halobacteriovorax valvorus sp. nov., a novel prokaryotic predator isolated from coastal seawater of China.</title>
        <authorList>
            <person name="Chen M.-X."/>
        </authorList>
    </citation>
    <scope>NUCLEOTIDE SEQUENCE [LARGE SCALE GENOMIC DNA]</scope>
    <source>
        <strain evidence="3">BL9</strain>
    </source>
</reference>
<proteinExistence type="predicted"/>
<dbReference type="Pfam" id="PF01878">
    <property type="entry name" value="EVE"/>
    <property type="match status" value="1"/>
</dbReference>
<gene>
    <name evidence="2" type="ORF">DAY19_12700</name>
</gene>
<keyword evidence="3" id="KW-1185">Reference proteome</keyword>